<gene>
    <name evidence="3" type="ORF">GRI91_15345</name>
</gene>
<feature type="transmembrane region" description="Helical" evidence="2">
    <location>
        <begin position="798"/>
        <end position="818"/>
    </location>
</feature>
<feature type="transmembrane region" description="Helical" evidence="2">
    <location>
        <begin position="912"/>
        <end position="930"/>
    </location>
</feature>
<feature type="transmembrane region" description="Helical" evidence="2">
    <location>
        <begin position="268"/>
        <end position="284"/>
    </location>
</feature>
<reference evidence="3 4" key="1">
    <citation type="submission" date="2019-12" db="EMBL/GenBank/DDBJ databases">
        <title>Genomic-based taxomic classification of the family Erythrobacteraceae.</title>
        <authorList>
            <person name="Xu L."/>
        </authorList>
    </citation>
    <scope>NUCLEOTIDE SEQUENCE [LARGE SCALE GENOMIC DNA]</scope>
    <source>
        <strain evidence="3 4">LMG 29518</strain>
    </source>
</reference>
<dbReference type="InterPro" id="IPR014600">
    <property type="entry name" value="UCP035905_mem"/>
</dbReference>
<feature type="transmembrane region" description="Helical" evidence="2">
    <location>
        <begin position="830"/>
        <end position="851"/>
    </location>
</feature>
<feature type="transmembrane region" description="Helical" evidence="2">
    <location>
        <begin position="872"/>
        <end position="892"/>
    </location>
</feature>
<proteinExistence type="predicted"/>
<dbReference type="RefSeq" id="WP_160737579.1">
    <property type="nucleotide sequence ID" value="NZ_WTYT01000007.1"/>
</dbReference>
<feature type="transmembrane region" description="Helical" evidence="2">
    <location>
        <begin position="597"/>
        <end position="612"/>
    </location>
</feature>
<organism evidence="3 4">
    <name type="scientific">Altericroceibacterium endophyticum</name>
    <dbReference type="NCBI Taxonomy" id="1808508"/>
    <lineage>
        <taxon>Bacteria</taxon>
        <taxon>Pseudomonadati</taxon>
        <taxon>Pseudomonadota</taxon>
        <taxon>Alphaproteobacteria</taxon>
        <taxon>Sphingomonadales</taxon>
        <taxon>Erythrobacteraceae</taxon>
        <taxon>Altericroceibacterium</taxon>
    </lineage>
</organism>
<feature type="transmembrane region" description="Helical" evidence="2">
    <location>
        <begin position="316"/>
        <end position="337"/>
    </location>
</feature>
<dbReference type="Pfam" id="PF10101">
    <property type="entry name" value="DUF2339"/>
    <property type="match status" value="1"/>
</dbReference>
<feature type="transmembrane region" description="Helical" evidence="2">
    <location>
        <begin position="478"/>
        <end position="499"/>
    </location>
</feature>
<feature type="region of interest" description="Disordered" evidence="1">
    <location>
        <begin position="34"/>
        <end position="92"/>
    </location>
</feature>
<dbReference type="Proteomes" id="UP000438476">
    <property type="component" value="Unassembled WGS sequence"/>
</dbReference>
<name>A0A6I4T9U8_9SPHN</name>
<feature type="transmembrane region" description="Helical" evidence="2">
    <location>
        <begin position="291"/>
        <end position="310"/>
    </location>
</feature>
<feature type="transmembrane region" description="Helical" evidence="2">
    <location>
        <begin position="506"/>
        <end position="526"/>
    </location>
</feature>
<feature type="transmembrane region" description="Helical" evidence="2">
    <location>
        <begin position="453"/>
        <end position="472"/>
    </location>
</feature>
<feature type="transmembrane region" description="Helical" evidence="2">
    <location>
        <begin position="245"/>
        <end position="262"/>
    </location>
</feature>
<feature type="transmembrane region" description="Helical" evidence="2">
    <location>
        <begin position="367"/>
        <end position="386"/>
    </location>
</feature>
<dbReference type="InterPro" id="IPR019286">
    <property type="entry name" value="DUF2339_TM"/>
</dbReference>
<feature type="transmembrane region" description="Helical" evidence="2">
    <location>
        <begin position="344"/>
        <end position="361"/>
    </location>
</feature>
<dbReference type="AlphaFoldDB" id="A0A6I4T9U8"/>
<feature type="transmembrane region" description="Helical" evidence="2">
    <location>
        <begin position="393"/>
        <end position="410"/>
    </location>
</feature>
<feature type="transmembrane region" description="Helical" evidence="2">
    <location>
        <begin position="966"/>
        <end position="983"/>
    </location>
</feature>
<dbReference type="PANTHER" id="PTHR38434:SF1">
    <property type="entry name" value="BLL2549 PROTEIN"/>
    <property type="match status" value="1"/>
</dbReference>
<sequence length="998" mass="105319">MEALLLLGLVGAVAYLWNRVGGLERRLHQLEHGDQTNMAARDKAAVRERAPAPAPASGHSSDPGDVRSSTRASNPQLKQPSPQTFDSEDSASTAIPARDAKIEVQKTSAKASLLAWRPSFDFEYIFGRLLPIWAGGITLAVAGFFLVRWSIENGLLNESVRVSLGFIFGAVLLAGAELAHRFSAKLADARVRQALAGAGLATLYASFYLAGSFYGLIHGGIAFAGLAGVTALAIALSYRFGLPSAVLGLLGGFAAPALAGAAEPNLPLLATYLALMTGGLVYTGRRQNRSWLGLAALGGGLGWGALMLISGPVDSLGILAIGGYLVLVGTMLPALMGQGLFGRLGRLAACTLATLQIAALVDSSGYSMLAWGAYILLAAAIAVLGWRNQRLREAGGIAAALSACLIAAWPDSGPDAAGTALAAVSAAMAAIFIGTPLLRIMRDEAAEIDWGQLALYPISLIAALCWQLGIALPEGQNGIIASAGLALALAPAAAAWIKWPKDQEPLALWTMVAFASCSALLLLAGLLLVPGWAAPVVVALIASAAFLLLRQQRMYGADILLGGLAVIGAILQLSTAGSEEFFRLVGDTGSWGLSRDTLRAFSAAVPFMLLVMRKPKRRAWQAAQVLSVIFLYGALAQSVPDSWLPTMVAGGVLALAWRMPWRAAHAGAIGIATLWALPALGIWGFAGFEALSGEPMMDFSSNTRHFLIRTLAPLVAAWIGSLLLSRRFLPEWRKGGWIIGGGLAVIMLHILYKAVFAITDLESFVALGMAERTLWQAAIAGGAIACLTLRETFLHQRIVGASLALLALAHFVCFTLMLHNPLWDTQAVGTLPIVNLLLPAYGMAIGALVVLRGSVGRASTGRGIPDAVAQKARPFADAAIMFLLAMLFLSELRQIFSGTILTYSAMTQQEDLLRSLLSIALALAYLGWGAWRQQRSWRIGSLVLMLLAVSKVFLFDAAGLEGLARIASFMALGLCLIGIGWFYSRQLKFAGTSDKEPR</sequence>
<keyword evidence="2" id="KW-1133">Transmembrane helix</keyword>
<evidence type="ECO:0000313" key="3">
    <source>
        <dbReference type="EMBL" id="MXO67139.1"/>
    </source>
</evidence>
<protein>
    <submittedName>
        <fullName evidence="3">DUF2339 domain-containing protein</fullName>
    </submittedName>
</protein>
<feature type="transmembrane region" description="Helical" evidence="2">
    <location>
        <begin position="556"/>
        <end position="577"/>
    </location>
</feature>
<keyword evidence="4" id="KW-1185">Reference proteome</keyword>
<accession>A0A6I4T9U8</accession>
<dbReference type="EMBL" id="WTYT01000007">
    <property type="protein sequence ID" value="MXO67139.1"/>
    <property type="molecule type" value="Genomic_DNA"/>
</dbReference>
<evidence type="ECO:0000313" key="4">
    <source>
        <dbReference type="Proteomes" id="UP000438476"/>
    </source>
</evidence>
<feature type="transmembrane region" description="Helical" evidence="2">
    <location>
        <begin position="125"/>
        <end position="147"/>
    </location>
</feature>
<feature type="transmembrane region" description="Helical" evidence="2">
    <location>
        <begin position="532"/>
        <end position="549"/>
    </location>
</feature>
<evidence type="ECO:0000256" key="2">
    <source>
        <dbReference type="SAM" id="Phobius"/>
    </source>
</evidence>
<dbReference type="PANTHER" id="PTHR38434">
    <property type="entry name" value="BLL2549 PROTEIN"/>
    <property type="match status" value="1"/>
</dbReference>
<feature type="transmembrane region" description="Helical" evidence="2">
    <location>
        <begin position="191"/>
        <end position="210"/>
    </location>
</feature>
<evidence type="ECO:0000256" key="1">
    <source>
        <dbReference type="SAM" id="MobiDB-lite"/>
    </source>
</evidence>
<feature type="transmembrane region" description="Helical" evidence="2">
    <location>
        <begin position="416"/>
        <end position="441"/>
    </location>
</feature>
<feature type="transmembrane region" description="Helical" evidence="2">
    <location>
        <begin position="706"/>
        <end position="724"/>
    </location>
</feature>
<feature type="transmembrane region" description="Helical" evidence="2">
    <location>
        <begin position="773"/>
        <end position="789"/>
    </location>
</feature>
<feature type="transmembrane region" description="Helical" evidence="2">
    <location>
        <begin position="159"/>
        <end position="179"/>
    </location>
</feature>
<feature type="transmembrane region" description="Helical" evidence="2">
    <location>
        <begin position="736"/>
        <end position="758"/>
    </location>
</feature>
<feature type="compositionally biased region" description="Polar residues" evidence="1">
    <location>
        <begin position="67"/>
        <end position="92"/>
    </location>
</feature>
<keyword evidence="2" id="KW-0812">Transmembrane</keyword>
<feature type="transmembrane region" description="Helical" evidence="2">
    <location>
        <begin position="666"/>
        <end position="686"/>
    </location>
</feature>
<dbReference type="PIRSF" id="PIRSF035905">
    <property type="entry name" value="UCP035905_mp"/>
    <property type="match status" value="1"/>
</dbReference>
<comment type="caution">
    <text evidence="3">The sequence shown here is derived from an EMBL/GenBank/DDBJ whole genome shotgun (WGS) entry which is preliminary data.</text>
</comment>
<dbReference type="OrthoDB" id="5422830at2"/>
<feature type="compositionally biased region" description="Basic and acidic residues" evidence="1">
    <location>
        <begin position="34"/>
        <end position="50"/>
    </location>
</feature>
<keyword evidence="2" id="KW-0472">Membrane</keyword>
<feature type="transmembrane region" description="Helical" evidence="2">
    <location>
        <begin position="942"/>
        <end position="960"/>
    </location>
</feature>
<feature type="transmembrane region" description="Helical" evidence="2">
    <location>
        <begin position="216"/>
        <end position="238"/>
    </location>
</feature>